<accession>O66886</accession>
<dbReference type="Pfam" id="PF09823">
    <property type="entry name" value="DUF2357"/>
    <property type="match status" value="1"/>
</dbReference>
<evidence type="ECO:0000259" key="1">
    <source>
        <dbReference type="Pfam" id="PF09823"/>
    </source>
</evidence>
<dbReference type="KEGG" id="aae:aq_645"/>
<dbReference type="AlphaFoldDB" id="O66886"/>
<sequence length="440" mass="52566">MELHFADEPLKVSEEINKSILETLQEKEQIEVRGDYIIFKNFTGVVGDCLVIPRKLAEHFKLINESGEKTQNFYERYKELFGKFLKYILKKLAKEHIIYTLSLSSFPVDESKLNESKIFKLLVLLEKKEELINSLRLILSIPHKNLVEYETYKSLNEVSYVDSNVIIDIVQNPEKLYETEKGIIEHEGKRYSPTAVLQYEFEESFDTPENRFVKHLLKELEILLSEELKDFFFLEELKEIKEEIEYTLRSDVFSEVGDLNFFPSNSQVLMKKAGYRELFQIYRLLHLSFVPRIFEDLDLAFSLKDMATLWEYYVLIEILREFKEKFGTYKVIIDFEEKVEGKTVYEEAQFKFENDLILYYQKSLYAYSGLRFRPDFYVKFKDNRFIFDAKFRIFENNEKDLLQNMHYYRDGLKVTSAVAVCFGEKNKRVLFGRRMEVKNQ</sequence>
<dbReference type="RefSeq" id="WP_010880384.1">
    <property type="nucleotide sequence ID" value="NC_000918.1"/>
</dbReference>
<dbReference type="eggNOG" id="COG1700">
    <property type="taxonomic scope" value="Bacteria"/>
</dbReference>
<dbReference type="InterPro" id="IPR018633">
    <property type="entry name" value="DUF2357"/>
</dbReference>
<evidence type="ECO:0000313" key="2">
    <source>
        <dbReference type="EMBL" id="AAC06850.1"/>
    </source>
</evidence>
<dbReference type="PIR" id="B70357">
    <property type="entry name" value="B70357"/>
</dbReference>
<dbReference type="EnsemblBacteria" id="AAC06850">
    <property type="protein sequence ID" value="AAC06850"/>
    <property type="gene ID" value="aq_645"/>
</dbReference>
<keyword evidence="3" id="KW-1185">Reference proteome</keyword>
<dbReference type="STRING" id="224324.aq_645"/>
<gene>
    <name evidence="2" type="ordered locus">aq_645</name>
</gene>
<protein>
    <recommendedName>
        <fullName evidence="1">DUF2357 domain-containing protein</fullName>
    </recommendedName>
</protein>
<organism evidence="2 3">
    <name type="scientific">Aquifex aeolicus (strain VF5)</name>
    <dbReference type="NCBI Taxonomy" id="224324"/>
    <lineage>
        <taxon>Bacteria</taxon>
        <taxon>Pseudomonadati</taxon>
        <taxon>Aquificota</taxon>
        <taxon>Aquificia</taxon>
        <taxon>Aquificales</taxon>
        <taxon>Aquificaceae</taxon>
        <taxon>Aquifex</taxon>
    </lineage>
</organism>
<feature type="domain" description="DUF2357" evidence="1">
    <location>
        <begin position="35"/>
        <end position="282"/>
    </location>
</feature>
<dbReference type="HOGENOM" id="CLU_027714_0_0_0"/>
<evidence type="ECO:0000313" key="3">
    <source>
        <dbReference type="Proteomes" id="UP000000798"/>
    </source>
</evidence>
<proteinExistence type="predicted"/>
<name>O66886_AQUAE</name>
<dbReference type="Proteomes" id="UP000000798">
    <property type="component" value="Chromosome"/>
</dbReference>
<dbReference type="InParanoid" id="O66886"/>
<dbReference type="OrthoDB" id="11970at2"/>
<reference evidence="2 3" key="1">
    <citation type="journal article" date="1998" name="Nature">
        <title>The complete genome of the hyperthermophilic bacterium Aquifex aeolicus.</title>
        <authorList>
            <person name="Deckert G."/>
            <person name="Warren P.V."/>
            <person name="Gaasterland T."/>
            <person name="Young W.G."/>
            <person name="Lenox A.L."/>
            <person name="Graham D.E."/>
            <person name="Overbeek R."/>
            <person name="Snead M.A."/>
            <person name="Keller M."/>
            <person name="Aujay M."/>
            <person name="Huber R."/>
            <person name="Feldman R.A."/>
            <person name="Short J.M."/>
            <person name="Olson G.J."/>
            <person name="Swanson R.V."/>
        </authorList>
    </citation>
    <scope>NUCLEOTIDE SEQUENCE [LARGE SCALE GENOMIC DNA]</scope>
    <source>
        <strain evidence="2 3">VF5</strain>
    </source>
</reference>
<dbReference type="EMBL" id="AE000657">
    <property type="protein sequence ID" value="AAC06850.1"/>
    <property type="molecule type" value="Genomic_DNA"/>
</dbReference>